<dbReference type="SUPFAM" id="SSF53474">
    <property type="entry name" value="alpha/beta-Hydrolases"/>
    <property type="match status" value="1"/>
</dbReference>
<evidence type="ECO:0000256" key="1">
    <source>
        <dbReference type="ARBA" id="ARBA00022801"/>
    </source>
</evidence>
<keyword evidence="2" id="KW-0732">Signal</keyword>
<organism evidence="4 5">
    <name type="scientific">Flagellimonas maritima</name>
    <dbReference type="NCBI Taxonomy" id="1383885"/>
    <lineage>
        <taxon>Bacteria</taxon>
        <taxon>Pseudomonadati</taxon>
        <taxon>Bacteroidota</taxon>
        <taxon>Flavobacteriia</taxon>
        <taxon>Flavobacteriales</taxon>
        <taxon>Flavobacteriaceae</taxon>
        <taxon>Flagellimonas</taxon>
    </lineage>
</organism>
<evidence type="ECO:0000313" key="4">
    <source>
        <dbReference type="EMBL" id="AWX44936.1"/>
    </source>
</evidence>
<dbReference type="EMBL" id="CP030104">
    <property type="protein sequence ID" value="AWX44936.1"/>
    <property type="molecule type" value="Genomic_DNA"/>
</dbReference>
<dbReference type="GO" id="GO:0016787">
    <property type="term" value="F:hydrolase activity"/>
    <property type="evidence" value="ECO:0007669"/>
    <property type="project" value="UniProtKB-KW"/>
</dbReference>
<feature type="signal peptide" evidence="2">
    <location>
        <begin position="1"/>
        <end position="20"/>
    </location>
</feature>
<feature type="domain" description="BD-FAE-like" evidence="3">
    <location>
        <begin position="45"/>
        <end position="170"/>
    </location>
</feature>
<dbReference type="PANTHER" id="PTHR48081">
    <property type="entry name" value="AB HYDROLASE SUPERFAMILY PROTEIN C4A8.06C"/>
    <property type="match status" value="1"/>
</dbReference>
<feature type="chain" id="PRO_5016335942" description="BD-FAE-like domain-containing protein" evidence="2">
    <location>
        <begin position="21"/>
        <end position="301"/>
    </location>
</feature>
<evidence type="ECO:0000313" key="5">
    <source>
        <dbReference type="Proteomes" id="UP000248536"/>
    </source>
</evidence>
<evidence type="ECO:0000256" key="2">
    <source>
        <dbReference type="SAM" id="SignalP"/>
    </source>
</evidence>
<reference evidence="4 5" key="1">
    <citation type="submission" date="2018-06" db="EMBL/GenBank/DDBJ databases">
        <title>Spongiibacterium sp. HME9304 Genome sequencing and assembly.</title>
        <authorList>
            <person name="Kang H."/>
            <person name="Kim H."/>
            <person name="Joh K."/>
        </authorList>
    </citation>
    <scope>NUCLEOTIDE SEQUENCE [LARGE SCALE GENOMIC DNA]</scope>
    <source>
        <strain evidence="4 5">HME9304</strain>
    </source>
</reference>
<dbReference type="InterPro" id="IPR050300">
    <property type="entry name" value="GDXG_lipolytic_enzyme"/>
</dbReference>
<dbReference type="InterPro" id="IPR049492">
    <property type="entry name" value="BD-FAE-like_dom"/>
</dbReference>
<proteinExistence type="predicted"/>
<dbReference type="KEGG" id="spon:HME9304_01942"/>
<accession>A0A2Z4LT24</accession>
<sequence>MQFRIFGILIALFSSIATMAQTRYIDAVFSKIETKTYTYSDTLQLDVYTSKKDKIDSRPLILLVHGGGFGSGKRDNPLEKKFCTKMAGKGYVVASMSYRLLRKNNGFGCTVPAREKIETFLTATEDILKAADFLVKNAIDLRVDPNTIILAGSSAGAEAVLNTVFMKNQYRFKKLPYGEIGFSGVISFSGAVVDSEYISSETALPSMFFHGKKDKLVPFATAPHHYCDPDKLGYLMLDGPESIVKKLEDLNTSYLLAVDPIGNHDWANLAYGYTDIIAEFIEKTIIKRRMVQTKMEIRRNQ</sequence>
<dbReference type="AlphaFoldDB" id="A0A2Z4LT24"/>
<keyword evidence="5" id="KW-1185">Reference proteome</keyword>
<protein>
    <recommendedName>
        <fullName evidence="3">BD-FAE-like domain-containing protein</fullName>
    </recommendedName>
</protein>
<name>A0A2Z4LT24_9FLAO</name>
<keyword evidence="1" id="KW-0378">Hydrolase</keyword>
<gene>
    <name evidence="4" type="ORF">HME9304_01942</name>
</gene>
<dbReference type="Proteomes" id="UP000248536">
    <property type="component" value="Chromosome"/>
</dbReference>
<dbReference type="RefSeq" id="WP_112378368.1">
    <property type="nucleotide sequence ID" value="NZ_CP030104.1"/>
</dbReference>
<dbReference type="InterPro" id="IPR029058">
    <property type="entry name" value="AB_hydrolase_fold"/>
</dbReference>
<dbReference type="Pfam" id="PF20434">
    <property type="entry name" value="BD-FAE"/>
    <property type="match status" value="1"/>
</dbReference>
<dbReference type="OrthoDB" id="9803990at2"/>
<dbReference type="Gene3D" id="3.40.50.1820">
    <property type="entry name" value="alpha/beta hydrolase"/>
    <property type="match status" value="1"/>
</dbReference>
<evidence type="ECO:0000259" key="3">
    <source>
        <dbReference type="Pfam" id="PF20434"/>
    </source>
</evidence>